<dbReference type="HAMAP" id="MF_00015">
    <property type="entry name" value="LexA"/>
    <property type="match status" value="1"/>
</dbReference>
<dbReference type="PANTHER" id="PTHR33516">
    <property type="entry name" value="LEXA REPRESSOR"/>
    <property type="match status" value="1"/>
</dbReference>
<dbReference type="PRINTS" id="PR00726">
    <property type="entry name" value="LEXASERPTASE"/>
</dbReference>
<feature type="site" description="Cleavage; by autolysis" evidence="13">
    <location>
        <begin position="193"/>
        <end position="194"/>
    </location>
</feature>
<feature type="active site" description="For autocatalytic cleavage activity" evidence="13">
    <location>
        <position position="228"/>
    </location>
</feature>
<keyword evidence="12 13" id="KW-0742">SOS response</keyword>
<evidence type="ECO:0000256" key="5">
    <source>
        <dbReference type="ARBA" id="ARBA00022763"/>
    </source>
</evidence>
<feature type="compositionally biased region" description="Low complexity" evidence="15">
    <location>
        <begin position="148"/>
        <end position="165"/>
    </location>
</feature>
<comment type="similarity">
    <text evidence="1 13 14">Belongs to the peptidase S24 family.</text>
</comment>
<keyword evidence="19" id="KW-1185">Reference proteome</keyword>
<dbReference type="EC" id="3.4.21.88" evidence="13"/>
<keyword evidence="7 13" id="KW-0068">Autocatalytic cleavage</keyword>
<dbReference type="Gene3D" id="1.10.10.10">
    <property type="entry name" value="Winged helix-like DNA-binding domain superfamily/Winged helix DNA-binding domain"/>
    <property type="match status" value="1"/>
</dbReference>
<dbReference type="SUPFAM" id="SSF46785">
    <property type="entry name" value="Winged helix' DNA-binding domain"/>
    <property type="match status" value="1"/>
</dbReference>
<keyword evidence="3 13" id="KW-0678">Repressor</keyword>
<evidence type="ECO:0000256" key="11">
    <source>
        <dbReference type="ARBA" id="ARBA00023204"/>
    </source>
</evidence>
<feature type="domain" description="LexA repressor DNA-binding" evidence="17">
    <location>
        <begin position="5"/>
        <end position="69"/>
    </location>
</feature>
<dbReference type="Pfam" id="PF00717">
    <property type="entry name" value="Peptidase_S24"/>
    <property type="match status" value="1"/>
</dbReference>
<dbReference type="CDD" id="cd06529">
    <property type="entry name" value="S24_LexA-like"/>
    <property type="match status" value="1"/>
</dbReference>
<keyword evidence="11 13" id="KW-0234">DNA repair</keyword>
<reference evidence="18 19" key="1">
    <citation type="submission" date="2018-11" db="EMBL/GenBank/DDBJ databases">
        <title>Genome sequencing of Lautropia sp. KCOM 2505 (= ChDC F240).</title>
        <authorList>
            <person name="Kook J.-K."/>
            <person name="Park S.-N."/>
            <person name="Lim Y.K."/>
        </authorList>
    </citation>
    <scope>NUCLEOTIDE SEQUENCE [LARGE SCALE GENOMIC DNA]</scope>
    <source>
        <strain evidence="18 19">KCOM 2505</strain>
    </source>
</reference>
<comment type="catalytic activity">
    <reaction evidence="13">
        <text>Hydrolysis of Ala-|-Gly bond in repressor LexA.</text>
        <dbReference type="EC" id="3.4.21.88"/>
    </reaction>
</comment>
<evidence type="ECO:0000256" key="14">
    <source>
        <dbReference type="RuleBase" id="RU003991"/>
    </source>
</evidence>
<dbReference type="NCBIfam" id="TIGR00498">
    <property type="entry name" value="lexA"/>
    <property type="match status" value="1"/>
</dbReference>
<accession>A0A3R8MU91</accession>
<dbReference type="InterPro" id="IPR036388">
    <property type="entry name" value="WH-like_DNA-bd_sf"/>
</dbReference>
<keyword evidence="8 13" id="KW-0805">Transcription regulation</keyword>
<dbReference type="InterPro" id="IPR006200">
    <property type="entry name" value="LexA"/>
</dbReference>
<dbReference type="EMBL" id="RRUE01000001">
    <property type="protein sequence ID" value="RRN45330.1"/>
    <property type="molecule type" value="Genomic_DNA"/>
</dbReference>
<dbReference type="InterPro" id="IPR006197">
    <property type="entry name" value="Peptidase_S24_LexA"/>
</dbReference>
<evidence type="ECO:0000313" key="19">
    <source>
        <dbReference type="Proteomes" id="UP000270261"/>
    </source>
</evidence>
<evidence type="ECO:0000256" key="3">
    <source>
        <dbReference type="ARBA" id="ARBA00022491"/>
    </source>
</evidence>
<evidence type="ECO:0000256" key="4">
    <source>
        <dbReference type="ARBA" id="ARBA00022705"/>
    </source>
</evidence>
<keyword evidence="4 13" id="KW-0235">DNA replication</keyword>
<dbReference type="FunFam" id="1.10.10.10:FF:000009">
    <property type="entry name" value="LexA repressor"/>
    <property type="match status" value="1"/>
</dbReference>
<evidence type="ECO:0000256" key="13">
    <source>
        <dbReference type="HAMAP-Rule" id="MF_00015"/>
    </source>
</evidence>
<dbReference type="InterPro" id="IPR015927">
    <property type="entry name" value="Peptidase_S24_S26A/B/C"/>
</dbReference>
<comment type="subunit">
    <text evidence="2 13">Homodimer.</text>
</comment>
<evidence type="ECO:0000256" key="12">
    <source>
        <dbReference type="ARBA" id="ARBA00023236"/>
    </source>
</evidence>
<evidence type="ECO:0000256" key="10">
    <source>
        <dbReference type="ARBA" id="ARBA00023163"/>
    </source>
</evidence>
<comment type="caution">
    <text evidence="18">The sequence shown here is derived from an EMBL/GenBank/DDBJ whole genome shotgun (WGS) entry which is preliminary data.</text>
</comment>
<dbReference type="InterPro" id="IPR036390">
    <property type="entry name" value="WH_DNA-bd_sf"/>
</dbReference>
<dbReference type="SUPFAM" id="SSF51306">
    <property type="entry name" value="LexA/Signal peptidase"/>
    <property type="match status" value="1"/>
</dbReference>
<dbReference type="InterPro" id="IPR006199">
    <property type="entry name" value="LexA_DNA-bd_dom"/>
</dbReference>
<protein>
    <recommendedName>
        <fullName evidence="13">LexA repressor</fullName>
        <ecNumber evidence="13">3.4.21.88</ecNumber>
    </recommendedName>
</protein>
<proteinExistence type="inferred from homology"/>
<dbReference type="GO" id="GO:0009432">
    <property type="term" value="P:SOS response"/>
    <property type="evidence" value="ECO:0007669"/>
    <property type="project" value="UniProtKB-UniRule"/>
</dbReference>
<evidence type="ECO:0000256" key="15">
    <source>
        <dbReference type="SAM" id="MobiDB-lite"/>
    </source>
</evidence>
<dbReference type="GO" id="GO:0006260">
    <property type="term" value="P:DNA replication"/>
    <property type="evidence" value="ECO:0007669"/>
    <property type="project" value="UniProtKB-UniRule"/>
</dbReference>
<dbReference type="InterPro" id="IPR050077">
    <property type="entry name" value="LexA_repressor"/>
</dbReference>
<dbReference type="InterPro" id="IPR039418">
    <property type="entry name" value="LexA-like"/>
</dbReference>
<gene>
    <name evidence="13 18" type="primary">lexA</name>
    <name evidence="18" type="ORF">EHV23_03640</name>
</gene>
<evidence type="ECO:0000256" key="6">
    <source>
        <dbReference type="ARBA" id="ARBA00022801"/>
    </source>
</evidence>
<evidence type="ECO:0000259" key="16">
    <source>
        <dbReference type="Pfam" id="PF00717"/>
    </source>
</evidence>
<evidence type="ECO:0000259" key="17">
    <source>
        <dbReference type="Pfam" id="PF01726"/>
    </source>
</evidence>
<organism evidence="18 19">
    <name type="scientific">Lautropia dentalis</name>
    <dbReference type="NCBI Taxonomy" id="2490857"/>
    <lineage>
        <taxon>Bacteria</taxon>
        <taxon>Pseudomonadati</taxon>
        <taxon>Pseudomonadota</taxon>
        <taxon>Betaproteobacteria</taxon>
        <taxon>Burkholderiales</taxon>
        <taxon>Burkholderiaceae</taxon>
        <taxon>Lautropia</taxon>
    </lineage>
</organism>
<dbReference type="Proteomes" id="UP000270261">
    <property type="component" value="Unassembled WGS sequence"/>
</dbReference>
<keyword evidence="5 13" id="KW-0227">DNA damage</keyword>
<name>A0A3R8MU91_9BURK</name>
<evidence type="ECO:0000313" key="18">
    <source>
        <dbReference type="EMBL" id="RRN45330.1"/>
    </source>
</evidence>
<keyword evidence="6 13" id="KW-0378">Hydrolase</keyword>
<keyword evidence="10 13" id="KW-0804">Transcription</keyword>
<evidence type="ECO:0000256" key="7">
    <source>
        <dbReference type="ARBA" id="ARBA00022813"/>
    </source>
</evidence>
<dbReference type="Pfam" id="PF01726">
    <property type="entry name" value="LexA_DNA_bind"/>
    <property type="match status" value="1"/>
</dbReference>
<comment type="function">
    <text evidence="13">Represses a number of genes involved in the response to DNA damage (SOS response), including recA and lexA. In the presence of single-stranded DNA, RecA interacts with LexA causing an autocatalytic cleavage which disrupts the DNA-binding part of LexA, leading to derepression of the SOS regulon and eventually DNA repair.</text>
</comment>
<feature type="region of interest" description="Disordered" evidence="15">
    <location>
        <begin position="127"/>
        <end position="177"/>
    </location>
</feature>
<dbReference type="GO" id="GO:0006281">
    <property type="term" value="P:DNA repair"/>
    <property type="evidence" value="ECO:0007669"/>
    <property type="project" value="UniProtKB-UniRule"/>
</dbReference>
<dbReference type="GO" id="GO:0003677">
    <property type="term" value="F:DNA binding"/>
    <property type="evidence" value="ECO:0007669"/>
    <property type="project" value="UniProtKB-UniRule"/>
</dbReference>
<dbReference type="OrthoDB" id="9802364at2"/>
<feature type="DNA-binding region" description="H-T-H motif" evidence="13">
    <location>
        <begin position="32"/>
        <end position="52"/>
    </location>
</feature>
<dbReference type="FunFam" id="2.10.109.10:FF:000001">
    <property type="entry name" value="LexA repressor"/>
    <property type="match status" value="1"/>
</dbReference>
<evidence type="ECO:0000256" key="8">
    <source>
        <dbReference type="ARBA" id="ARBA00023015"/>
    </source>
</evidence>
<dbReference type="GO" id="GO:0006508">
    <property type="term" value="P:proteolysis"/>
    <property type="evidence" value="ECO:0007669"/>
    <property type="project" value="InterPro"/>
</dbReference>
<evidence type="ECO:0000256" key="1">
    <source>
        <dbReference type="ARBA" id="ARBA00007484"/>
    </source>
</evidence>
<evidence type="ECO:0000256" key="9">
    <source>
        <dbReference type="ARBA" id="ARBA00023125"/>
    </source>
</evidence>
<feature type="active site" description="For autocatalytic cleavage activity" evidence="13">
    <location>
        <position position="265"/>
    </location>
</feature>
<dbReference type="InterPro" id="IPR036286">
    <property type="entry name" value="LexA/Signal_pep-like_sf"/>
</dbReference>
<dbReference type="Gene3D" id="2.10.109.10">
    <property type="entry name" value="Umud Fragment, subunit A"/>
    <property type="match status" value="1"/>
</dbReference>
<dbReference type="PANTHER" id="PTHR33516:SF2">
    <property type="entry name" value="LEXA REPRESSOR-RELATED"/>
    <property type="match status" value="1"/>
</dbReference>
<keyword evidence="9 13" id="KW-0238">DNA-binding</keyword>
<dbReference type="GO" id="GO:0004252">
    <property type="term" value="F:serine-type endopeptidase activity"/>
    <property type="evidence" value="ECO:0007669"/>
    <property type="project" value="UniProtKB-UniRule"/>
</dbReference>
<dbReference type="GO" id="GO:0045892">
    <property type="term" value="P:negative regulation of DNA-templated transcription"/>
    <property type="evidence" value="ECO:0007669"/>
    <property type="project" value="UniProtKB-UniRule"/>
</dbReference>
<feature type="domain" description="Peptidase S24/S26A/S26B/S26C" evidence="16">
    <location>
        <begin position="186"/>
        <end position="302"/>
    </location>
</feature>
<sequence length="314" mass="33249">MDSPMRPLTPRQREVLLQIQLHLEQTGFPPTRAEIADALGFRSVNAAEDHLKALVRKGMIETCAGMSRGIRLLPPAEAELRAAGHDGPFPGTGTATSAGAVTDVLLPVNGRAADPGAWRTAHTVGAAGGNWNDPPPGVPALRGRPPVGASTRSRSRAPAAPRAGTQRTGAGMATAPQADVPGVSLPLIGRVAAGRPLLAVEHVEAVYSLDASLFERRPDYLLRVQGDSMRDAGMLDGDLLAVKATTDAHNGQIVVARLGNDVTVKRLQRDERHRTLALLPENPAYQPITVDPAVEEFQIEGIGVGLIRQRPSRL</sequence>
<dbReference type="AlphaFoldDB" id="A0A3R8MU91"/>
<evidence type="ECO:0000256" key="2">
    <source>
        <dbReference type="ARBA" id="ARBA00011738"/>
    </source>
</evidence>